<dbReference type="AlphaFoldDB" id="A0A8X6XHB1"/>
<comment type="caution">
    <text evidence="1">The sequence shown here is derived from an EMBL/GenBank/DDBJ whole genome shotgun (WGS) entry which is preliminary data.</text>
</comment>
<proteinExistence type="predicted"/>
<reference evidence="1" key="1">
    <citation type="submission" date="2020-08" db="EMBL/GenBank/DDBJ databases">
        <title>Multicomponent nature underlies the extraordinary mechanical properties of spider dragline silk.</title>
        <authorList>
            <person name="Kono N."/>
            <person name="Nakamura H."/>
            <person name="Mori M."/>
            <person name="Yoshida Y."/>
            <person name="Ohtoshi R."/>
            <person name="Malay A.D."/>
            <person name="Moran D.A.P."/>
            <person name="Tomita M."/>
            <person name="Numata K."/>
            <person name="Arakawa K."/>
        </authorList>
    </citation>
    <scope>NUCLEOTIDE SEQUENCE</scope>
</reference>
<sequence length="161" mass="17812">MHYHIEAMLAVNKFTNSILYRSNAQGTFSTGGGSAKGGIVSTEDEAERTVGEDNLCVSGNRMMLPSLIILPNENEGVLCLPPFRGGPCEEETPDLYRQCQKGRTKCQRHLPPRMTPGGEKTYCTQMIAHHADSNVGGHDAFWHRSRCWAINHAWITVKIGV</sequence>
<dbReference type="OrthoDB" id="10532251at2759"/>
<dbReference type="Proteomes" id="UP000886998">
    <property type="component" value="Unassembled WGS sequence"/>
</dbReference>
<dbReference type="EMBL" id="BMAV01009105">
    <property type="protein sequence ID" value="GFY53121.1"/>
    <property type="molecule type" value="Genomic_DNA"/>
</dbReference>
<organism evidence="1 2">
    <name type="scientific">Trichonephila inaurata madagascariensis</name>
    <dbReference type="NCBI Taxonomy" id="2747483"/>
    <lineage>
        <taxon>Eukaryota</taxon>
        <taxon>Metazoa</taxon>
        <taxon>Ecdysozoa</taxon>
        <taxon>Arthropoda</taxon>
        <taxon>Chelicerata</taxon>
        <taxon>Arachnida</taxon>
        <taxon>Araneae</taxon>
        <taxon>Araneomorphae</taxon>
        <taxon>Entelegynae</taxon>
        <taxon>Araneoidea</taxon>
        <taxon>Nephilidae</taxon>
        <taxon>Trichonephila</taxon>
        <taxon>Trichonephila inaurata</taxon>
    </lineage>
</organism>
<gene>
    <name evidence="1" type="ORF">TNIN_442181</name>
</gene>
<name>A0A8X6XHB1_9ARAC</name>
<evidence type="ECO:0000313" key="1">
    <source>
        <dbReference type="EMBL" id="GFY53121.1"/>
    </source>
</evidence>
<evidence type="ECO:0000313" key="2">
    <source>
        <dbReference type="Proteomes" id="UP000886998"/>
    </source>
</evidence>
<keyword evidence="2" id="KW-1185">Reference proteome</keyword>
<accession>A0A8X6XHB1</accession>
<protein>
    <submittedName>
        <fullName evidence="1">Uncharacterized protein</fullName>
    </submittedName>
</protein>